<comment type="caution">
    <text evidence="1">The sequence shown here is derived from an EMBL/GenBank/DDBJ whole genome shotgun (WGS) entry which is preliminary data.</text>
</comment>
<dbReference type="InterPro" id="IPR053259">
    <property type="entry name" value="Golvesin-related_Golgi"/>
</dbReference>
<protein>
    <submittedName>
        <fullName evidence="1">Sulfotransferase family 2 domain-containing protein</fullName>
    </submittedName>
</protein>
<dbReference type="Gene3D" id="3.40.50.300">
    <property type="entry name" value="P-loop containing nucleotide triphosphate hydrolases"/>
    <property type="match status" value="1"/>
</dbReference>
<organism evidence="1 2">
    <name type="scientific">Dokdonia ponticola</name>
    <dbReference type="NCBI Taxonomy" id="2041041"/>
    <lineage>
        <taxon>Bacteria</taxon>
        <taxon>Pseudomonadati</taxon>
        <taxon>Bacteroidota</taxon>
        <taxon>Flavobacteriia</taxon>
        <taxon>Flavobacteriales</taxon>
        <taxon>Flavobacteriaceae</taxon>
        <taxon>Dokdonia</taxon>
    </lineage>
</organism>
<dbReference type="SUPFAM" id="SSF52540">
    <property type="entry name" value="P-loop containing nucleoside triphosphate hydrolases"/>
    <property type="match status" value="1"/>
</dbReference>
<dbReference type="PANTHER" id="PTHR32301:SF6">
    <property type="entry name" value="GOLVESIN-RELATED"/>
    <property type="match status" value="1"/>
</dbReference>
<dbReference type="EMBL" id="JBHSFV010000005">
    <property type="protein sequence ID" value="MFC4634267.1"/>
    <property type="molecule type" value="Genomic_DNA"/>
</dbReference>
<dbReference type="PANTHER" id="PTHR32301">
    <property type="entry name" value="COUNTIN RECEPTOR CNR3-RELATED"/>
    <property type="match status" value="1"/>
</dbReference>
<evidence type="ECO:0000313" key="1">
    <source>
        <dbReference type="EMBL" id="MFC4634267.1"/>
    </source>
</evidence>
<dbReference type="Proteomes" id="UP001596043">
    <property type="component" value="Unassembled WGS sequence"/>
</dbReference>
<proteinExistence type="predicted"/>
<evidence type="ECO:0000313" key="2">
    <source>
        <dbReference type="Proteomes" id="UP001596043"/>
    </source>
</evidence>
<accession>A0ABV9HVT5</accession>
<dbReference type="Pfam" id="PF03567">
    <property type="entry name" value="Sulfotransfer_2"/>
    <property type="match status" value="1"/>
</dbReference>
<reference evidence="2" key="1">
    <citation type="journal article" date="2019" name="Int. J. Syst. Evol. Microbiol.">
        <title>The Global Catalogue of Microorganisms (GCM) 10K type strain sequencing project: providing services to taxonomists for standard genome sequencing and annotation.</title>
        <authorList>
            <consortium name="The Broad Institute Genomics Platform"/>
            <consortium name="The Broad Institute Genome Sequencing Center for Infectious Disease"/>
            <person name="Wu L."/>
            <person name="Ma J."/>
        </authorList>
    </citation>
    <scope>NUCLEOTIDE SEQUENCE [LARGE SCALE GENOMIC DNA]</scope>
    <source>
        <strain evidence="2">YJ-61-S</strain>
    </source>
</reference>
<keyword evidence="2" id="KW-1185">Reference proteome</keyword>
<dbReference type="InterPro" id="IPR027417">
    <property type="entry name" value="P-loop_NTPase"/>
</dbReference>
<name>A0ABV9HVT5_9FLAO</name>
<sequence>MHIYYSLLNIHRRLVGTHQRNADWSKVELVSIHIPKTAGTSFMHSLKKQYGHQKVTRIDISDNRTRINTTPIDNAYVYKNTTVIHGHFTIHSLNNHFSLPPNIPIITWLRDPVERVISNYYYLYKRLDEELNEEKKGLNILSKMRRSLLEYAQDERNCNRMSKFLKGIDLEDFFFIGIVENYDEDIQELNRKLNWSTLEIVTHNKTGTINKPVVDEQTKALIRSYNKKDQALYEQALALRK</sequence>
<gene>
    <name evidence="1" type="ORF">ACFO3O_10135</name>
</gene>
<dbReference type="RefSeq" id="WP_379978491.1">
    <property type="nucleotide sequence ID" value="NZ_JBHSFV010000005.1"/>
</dbReference>
<dbReference type="InterPro" id="IPR005331">
    <property type="entry name" value="Sulfotransferase"/>
</dbReference>